<protein>
    <submittedName>
        <fullName evidence="2">TAXI family TRAP transporter solute-binding subunit</fullName>
    </submittedName>
</protein>
<evidence type="ECO:0000256" key="1">
    <source>
        <dbReference type="SAM" id="Phobius"/>
    </source>
</evidence>
<dbReference type="Gene3D" id="3.40.190.10">
    <property type="entry name" value="Periplasmic binding protein-like II"/>
    <property type="match status" value="2"/>
</dbReference>
<comment type="caution">
    <text evidence="2">The sequence shown here is derived from an EMBL/GenBank/DDBJ whole genome shotgun (WGS) entry which is preliminary data.</text>
</comment>
<dbReference type="PANTHER" id="PTHR42941">
    <property type="entry name" value="SLL1037 PROTEIN"/>
    <property type="match status" value="1"/>
</dbReference>
<dbReference type="RefSeq" id="WP_330799180.1">
    <property type="nucleotide sequence ID" value="NZ_JAZEWV010000030.1"/>
</dbReference>
<feature type="transmembrane region" description="Helical" evidence="1">
    <location>
        <begin position="30"/>
        <end position="49"/>
    </location>
</feature>
<keyword evidence="1" id="KW-0812">Transmembrane</keyword>
<dbReference type="PANTHER" id="PTHR42941:SF1">
    <property type="entry name" value="SLL1037 PROTEIN"/>
    <property type="match status" value="1"/>
</dbReference>
<dbReference type="SUPFAM" id="SSF53850">
    <property type="entry name" value="Periplasmic binding protein-like II"/>
    <property type="match status" value="1"/>
</dbReference>
<dbReference type="InterPro" id="IPR011852">
    <property type="entry name" value="TRAP_TAXI"/>
</dbReference>
<proteinExistence type="predicted"/>
<keyword evidence="1" id="KW-0472">Membrane</keyword>
<accession>A0ABU7PI64</accession>
<dbReference type="Proteomes" id="UP001344658">
    <property type="component" value="Unassembled WGS sequence"/>
</dbReference>
<evidence type="ECO:0000313" key="3">
    <source>
        <dbReference type="Proteomes" id="UP001344658"/>
    </source>
</evidence>
<reference evidence="2 3" key="1">
    <citation type="submission" date="2023-12" db="EMBL/GenBank/DDBJ databases">
        <title>Streptomyces sp. V4-01.</title>
        <authorList>
            <person name="Somphong A."/>
            <person name="Phongsopitanun W."/>
        </authorList>
    </citation>
    <scope>NUCLEOTIDE SEQUENCE [LARGE SCALE GENOMIC DNA]</scope>
    <source>
        <strain evidence="2 3">V4-01</strain>
    </source>
</reference>
<dbReference type="NCBIfam" id="TIGR02122">
    <property type="entry name" value="TRAP_TAXI"/>
    <property type="match status" value="1"/>
</dbReference>
<organism evidence="2 3">
    <name type="scientific">Actinacidiphila polyblastidii</name>
    <dbReference type="NCBI Taxonomy" id="3110430"/>
    <lineage>
        <taxon>Bacteria</taxon>
        <taxon>Bacillati</taxon>
        <taxon>Actinomycetota</taxon>
        <taxon>Actinomycetes</taxon>
        <taxon>Kitasatosporales</taxon>
        <taxon>Streptomycetaceae</taxon>
        <taxon>Actinacidiphila</taxon>
    </lineage>
</organism>
<name>A0ABU7PI64_9ACTN</name>
<gene>
    <name evidence="2" type="ORF">V2S66_26505</name>
</gene>
<keyword evidence="1" id="KW-1133">Transmembrane helix</keyword>
<keyword evidence="3" id="KW-1185">Reference proteome</keyword>
<sequence length="347" mass="37087">MDLSHLGGRVRAALRARSGPARGGISRRRALQAVLAAVSALALLLWWLLPSGGPSYPHRPISLATGVRNGVYDLYGKLLKADLRTALPGVPVDLVRTEGSVDNIKRLVSGQADFTIAAADAVANYQGPGRADLRACARLYDDYMQLVVPRDSPVRSARDLRGLTVGVGQADSGVNLITRRLLTAAGLDVNKDIKAVPVGIDKAPGMLLSGRLDAFFWSGGLPTAAVAAMATPVDRIKLVQLGDLVSRLHAMGPKMQYYRQAVMPADAYPKAQRGQAISTIAVANLLVTTDHANTGLVERLTRTVIDSRDAIGKEVHAAQLVDLRTAVFTDPLPLHVGAERYYRSVKP</sequence>
<dbReference type="Pfam" id="PF16868">
    <property type="entry name" value="NMT1_3"/>
    <property type="match status" value="1"/>
</dbReference>
<dbReference type="EMBL" id="JAZEWV010000030">
    <property type="protein sequence ID" value="MEE4545505.1"/>
    <property type="molecule type" value="Genomic_DNA"/>
</dbReference>
<evidence type="ECO:0000313" key="2">
    <source>
        <dbReference type="EMBL" id="MEE4545505.1"/>
    </source>
</evidence>